<dbReference type="KEGG" id="sze:AW14_14180"/>
<dbReference type="NCBIfam" id="TIGR00079">
    <property type="entry name" value="pept_deformyl"/>
    <property type="match status" value="1"/>
</dbReference>
<name>A0A0C5WBZ5_9FLAO</name>
<evidence type="ECO:0000313" key="5">
    <source>
        <dbReference type="EMBL" id="AJR04613.1"/>
    </source>
</evidence>
<accession>A0A0C5WBZ5</accession>
<evidence type="ECO:0000256" key="2">
    <source>
        <dbReference type="ARBA" id="ARBA00022723"/>
    </source>
</evidence>
<dbReference type="PANTHER" id="PTHR10458:SF22">
    <property type="entry name" value="PEPTIDE DEFORMYLASE"/>
    <property type="match status" value="1"/>
</dbReference>
<feature type="binding site" evidence="4">
    <location>
        <position position="147"/>
    </location>
    <ligand>
        <name>Fe cation</name>
        <dbReference type="ChEBI" id="CHEBI:24875"/>
    </ligand>
</feature>
<dbReference type="PRINTS" id="PR01576">
    <property type="entry name" value="PDEFORMYLASE"/>
</dbReference>
<feature type="binding site" evidence="4">
    <location>
        <position position="105"/>
    </location>
    <ligand>
        <name>Fe cation</name>
        <dbReference type="ChEBI" id="CHEBI:24875"/>
    </ligand>
</feature>
<feature type="binding site" evidence="4">
    <location>
        <position position="151"/>
    </location>
    <ligand>
        <name>Fe cation</name>
        <dbReference type="ChEBI" id="CHEBI:24875"/>
    </ligand>
</feature>
<dbReference type="GO" id="GO:0046872">
    <property type="term" value="F:metal ion binding"/>
    <property type="evidence" value="ECO:0007669"/>
    <property type="project" value="UniProtKB-KW"/>
</dbReference>
<dbReference type="NCBIfam" id="NF001159">
    <property type="entry name" value="PRK00150.1-3"/>
    <property type="match status" value="1"/>
</dbReference>
<dbReference type="GO" id="GO:0042586">
    <property type="term" value="F:peptide deformylase activity"/>
    <property type="evidence" value="ECO:0007669"/>
    <property type="project" value="UniProtKB-UniRule"/>
</dbReference>
<evidence type="ECO:0000256" key="4">
    <source>
        <dbReference type="HAMAP-Rule" id="MF_00163"/>
    </source>
</evidence>
<evidence type="ECO:0000256" key="3">
    <source>
        <dbReference type="ARBA" id="ARBA00022801"/>
    </source>
</evidence>
<dbReference type="PIRSF" id="PIRSF004749">
    <property type="entry name" value="Pep_def"/>
    <property type="match status" value="1"/>
</dbReference>
<dbReference type="HAMAP" id="MF_00163">
    <property type="entry name" value="Pep_deformylase"/>
    <property type="match status" value="1"/>
</dbReference>
<dbReference type="InterPro" id="IPR036821">
    <property type="entry name" value="Peptide_deformylase_sf"/>
</dbReference>
<comment type="cofactor">
    <cofactor evidence="4">
        <name>Fe(2+)</name>
        <dbReference type="ChEBI" id="CHEBI:29033"/>
    </cofactor>
    <text evidence="4">Binds 1 Fe(2+) ion.</text>
</comment>
<dbReference type="AlphaFoldDB" id="A0A0C5WBZ5"/>
<evidence type="ECO:0000313" key="6">
    <source>
        <dbReference type="Proteomes" id="UP000032229"/>
    </source>
</evidence>
<dbReference type="EC" id="3.5.1.88" evidence="4"/>
<keyword evidence="3 4" id="KW-0378">Hydrolase</keyword>
<comment type="similarity">
    <text evidence="1 4">Belongs to the polypeptide deformylase family.</text>
</comment>
<dbReference type="PATRIC" id="fig|1454006.5.peg.2806"/>
<keyword evidence="6" id="KW-1185">Reference proteome</keyword>
<gene>
    <name evidence="4" type="primary">def</name>
    <name evidence="5" type="ORF">AW14_14180</name>
</gene>
<dbReference type="Proteomes" id="UP000032229">
    <property type="component" value="Chromosome"/>
</dbReference>
<dbReference type="PANTHER" id="PTHR10458">
    <property type="entry name" value="PEPTIDE DEFORMYLASE"/>
    <property type="match status" value="1"/>
</dbReference>
<sequence>MILPIVAYGDPVLKKKATDISKDYPNLDDLLANMFDTMYNAFGVGLAAPQIGLPIRLFVIDTTPFSEDDELTDEEQKLLKGFKRVFINAKIIKEEGEDWAFNEGCLSIPDVREDVYRQPIVTIEYVDENFEAHTEVFDGLIARVIQHEYDHIEGVLFTDKLSSLKKRLLKGRLGNISKGKISVDYRMRFPDQKKKR</sequence>
<keyword evidence="2 4" id="KW-0479">Metal-binding</keyword>
<dbReference type="Pfam" id="PF01327">
    <property type="entry name" value="Pep_deformylase"/>
    <property type="match status" value="1"/>
</dbReference>
<dbReference type="GO" id="GO:0006412">
    <property type="term" value="P:translation"/>
    <property type="evidence" value="ECO:0007669"/>
    <property type="project" value="UniProtKB-UniRule"/>
</dbReference>
<dbReference type="HOGENOM" id="CLU_061901_2_0_10"/>
<dbReference type="InterPro" id="IPR023635">
    <property type="entry name" value="Peptide_deformylase"/>
</dbReference>
<keyword evidence="4" id="KW-0408">Iron</keyword>
<dbReference type="EMBL" id="CP007202">
    <property type="protein sequence ID" value="AJR04613.1"/>
    <property type="molecule type" value="Genomic_DNA"/>
</dbReference>
<evidence type="ECO:0000256" key="1">
    <source>
        <dbReference type="ARBA" id="ARBA00010759"/>
    </source>
</evidence>
<dbReference type="CDD" id="cd00487">
    <property type="entry name" value="Pep_deformylase"/>
    <property type="match status" value="1"/>
</dbReference>
<dbReference type="STRING" id="1454006.AW14_14180"/>
<organism evidence="5 6">
    <name type="scientific">Siansivirga zeaxanthinifaciens CC-SAMT-1</name>
    <dbReference type="NCBI Taxonomy" id="1454006"/>
    <lineage>
        <taxon>Bacteria</taxon>
        <taxon>Pseudomonadati</taxon>
        <taxon>Bacteroidota</taxon>
        <taxon>Flavobacteriia</taxon>
        <taxon>Flavobacteriales</taxon>
        <taxon>Flavobacteriaceae</taxon>
        <taxon>Siansivirga</taxon>
    </lineage>
</organism>
<protein>
    <recommendedName>
        <fullName evidence="4">Peptide deformylase</fullName>
        <shortName evidence="4">PDF</shortName>
        <ecNumber evidence="4">3.5.1.88</ecNumber>
    </recommendedName>
    <alternativeName>
        <fullName evidence="4">Polypeptide deformylase</fullName>
    </alternativeName>
</protein>
<dbReference type="Gene3D" id="3.90.45.10">
    <property type="entry name" value="Peptide deformylase"/>
    <property type="match status" value="1"/>
</dbReference>
<dbReference type="SUPFAM" id="SSF56420">
    <property type="entry name" value="Peptide deformylase"/>
    <property type="match status" value="1"/>
</dbReference>
<proteinExistence type="inferred from homology"/>
<keyword evidence="4" id="KW-0648">Protein biosynthesis</keyword>
<reference evidence="5 6" key="1">
    <citation type="submission" date="2014-02" db="EMBL/GenBank/DDBJ databases">
        <authorList>
            <person name="Young C.-C."/>
            <person name="Hameed A."/>
            <person name="Huang H.-C."/>
            <person name="Shahina M."/>
        </authorList>
    </citation>
    <scope>NUCLEOTIDE SEQUENCE [LARGE SCALE GENOMIC DNA]</scope>
    <source>
        <strain evidence="5 6">CC-SAMT-1</strain>
    </source>
</reference>
<comment type="catalytic activity">
    <reaction evidence="4">
        <text>N-terminal N-formyl-L-methionyl-[peptide] + H2O = N-terminal L-methionyl-[peptide] + formate</text>
        <dbReference type="Rhea" id="RHEA:24420"/>
        <dbReference type="Rhea" id="RHEA-COMP:10639"/>
        <dbReference type="Rhea" id="RHEA-COMP:10640"/>
        <dbReference type="ChEBI" id="CHEBI:15377"/>
        <dbReference type="ChEBI" id="CHEBI:15740"/>
        <dbReference type="ChEBI" id="CHEBI:49298"/>
        <dbReference type="ChEBI" id="CHEBI:64731"/>
        <dbReference type="EC" id="3.5.1.88"/>
    </reaction>
</comment>
<dbReference type="RefSeq" id="WP_044639332.1">
    <property type="nucleotide sequence ID" value="NZ_CP007202.1"/>
</dbReference>
<feature type="active site" evidence="4">
    <location>
        <position position="148"/>
    </location>
</feature>
<dbReference type="OrthoDB" id="9784988at2"/>
<comment type="function">
    <text evidence="4">Removes the formyl group from the N-terminal Met of newly synthesized proteins. Requires at least a dipeptide for an efficient rate of reaction. N-terminal L-methionine is a prerequisite for activity but the enzyme has broad specificity at other positions.</text>
</comment>